<feature type="domain" description="CxC2-like cysteine cluster KDZ transposase-associated" evidence="2">
    <location>
        <begin position="95"/>
        <end position="203"/>
    </location>
</feature>
<evidence type="ECO:0000313" key="4">
    <source>
        <dbReference type="Proteomes" id="UP000053257"/>
    </source>
</evidence>
<dbReference type="PANTHER" id="PTHR33104">
    <property type="entry name" value="SI:DKEY-29D5.2"/>
    <property type="match status" value="1"/>
</dbReference>
<reference evidence="3 4" key="1">
    <citation type="journal article" date="2014" name="PLoS Genet.">
        <title>Analysis of the Phlebiopsis gigantea genome, transcriptome and secretome provides insight into its pioneer colonization strategies of wood.</title>
        <authorList>
            <person name="Hori C."/>
            <person name="Ishida T."/>
            <person name="Igarashi K."/>
            <person name="Samejima M."/>
            <person name="Suzuki H."/>
            <person name="Master E."/>
            <person name="Ferreira P."/>
            <person name="Ruiz-Duenas F.J."/>
            <person name="Held B."/>
            <person name="Canessa P."/>
            <person name="Larrondo L.F."/>
            <person name="Schmoll M."/>
            <person name="Druzhinina I.S."/>
            <person name="Kubicek C.P."/>
            <person name="Gaskell J.A."/>
            <person name="Kersten P."/>
            <person name="St John F."/>
            <person name="Glasner J."/>
            <person name="Sabat G."/>
            <person name="Splinter BonDurant S."/>
            <person name="Syed K."/>
            <person name="Yadav J."/>
            <person name="Mgbeahuruike A.C."/>
            <person name="Kovalchuk A."/>
            <person name="Asiegbu F.O."/>
            <person name="Lackner G."/>
            <person name="Hoffmeister D."/>
            <person name="Rencoret J."/>
            <person name="Gutierrez A."/>
            <person name="Sun H."/>
            <person name="Lindquist E."/>
            <person name="Barry K."/>
            <person name="Riley R."/>
            <person name="Grigoriev I.V."/>
            <person name="Henrissat B."/>
            <person name="Kues U."/>
            <person name="Berka R.M."/>
            <person name="Martinez A.T."/>
            <person name="Covert S.F."/>
            <person name="Blanchette R.A."/>
            <person name="Cullen D."/>
        </authorList>
    </citation>
    <scope>NUCLEOTIDE SEQUENCE [LARGE SCALE GENOMIC DNA]</scope>
    <source>
        <strain evidence="3 4">11061_1 CR5-6</strain>
    </source>
</reference>
<dbReference type="EMBL" id="KN840775">
    <property type="protein sequence ID" value="KIP01514.1"/>
    <property type="molecule type" value="Genomic_DNA"/>
</dbReference>
<evidence type="ECO:0000259" key="2">
    <source>
        <dbReference type="Pfam" id="PF18803"/>
    </source>
</evidence>
<name>A0A0C3NAJ1_PHLG1</name>
<dbReference type="InterPro" id="IPR040521">
    <property type="entry name" value="KDZ"/>
</dbReference>
<accession>A0A0C3NAJ1</accession>
<dbReference type="Pfam" id="PF18758">
    <property type="entry name" value="KDZ"/>
    <property type="match status" value="1"/>
</dbReference>
<dbReference type="STRING" id="745531.A0A0C3NAJ1"/>
<keyword evidence="4" id="KW-1185">Reference proteome</keyword>
<protein>
    <recommendedName>
        <fullName evidence="2">CxC2-like cysteine cluster KDZ transposase-associated domain-containing protein</fullName>
    </recommendedName>
</protein>
<dbReference type="Pfam" id="PF18803">
    <property type="entry name" value="CxC2"/>
    <property type="match status" value="1"/>
</dbReference>
<dbReference type="OrthoDB" id="2793259at2759"/>
<dbReference type="Proteomes" id="UP000053257">
    <property type="component" value="Unassembled WGS sequence"/>
</dbReference>
<dbReference type="PANTHER" id="PTHR33104:SF2">
    <property type="entry name" value="CXC3 LIKE CYSTEINE CLUSTER DOMAIN-CONTAINING PROTEIN"/>
    <property type="match status" value="1"/>
</dbReference>
<organism evidence="3 4">
    <name type="scientific">Phlebiopsis gigantea (strain 11061_1 CR5-6)</name>
    <name type="common">White-rot fungus</name>
    <name type="synonym">Peniophora gigantea</name>
    <dbReference type="NCBI Taxonomy" id="745531"/>
    <lineage>
        <taxon>Eukaryota</taxon>
        <taxon>Fungi</taxon>
        <taxon>Dikarya</taxon>
        <taxon>Basidiomycota</taxon>
        <taxon>Agaricomycotina</taxon>
        <taxon>Agaricomycetes</taxon>
        <taxon>Polyporales</taxon>
        <taxon>Phanerochaetaceae</taxon>
        <taxon>Phlebiopsis</taxon>
    </lineage>
</organism>
<evidence type="ECO:0000256" key="1">
    <source>
        <dbReference type="SAM" id="MobiDB-lite"/>
    </source>
</evidence>
<evidence type="ECO:0000313" key="3">
    <source>
        <dbReference type="EMBL" id="KIP01514.1"/>
    </source>
</evidence>
<sequence length="1013" mass="115456">MLTTNIQEQDAFLREWHGHVDTFVAEMLRNDGLRGYNGEECSHCGGKMNGERVLRCKDCTGGALMCARCCVTGHADNPFHRVVEWNGRFFEKTTLRALGLVIQVGHLRGSPCKNPRAGPCNFMAIHTNGFHPVSIQFCGCDQVQKAGNRVEQLLRFELYPATIGDPSTCFTFQVLEHFHLLTLQSKTTAYDFYRTLQYITNNPGVDGMKFDRLKSFMRVAREWRHLKMLKRFGRGHESSGTKGTRPGELVLQCPACPRPGYNLPENWESVSNDMKFLYTMVIAIDANFRLKRRAVSSEERDPALGSGWGHFVENSQYHQHLLNHAQEDDMSTCTGFQALAQKNTRFSAGYATTGVGMAIDGRHGFILPNGVGDLQKGERYCNMDYIVASTLSLVEKYPPLVLSYDIACQWSIHLRERLAAFPAHLRIDLPSDGPNLRYAIPKYHFNAHKNKDHNKYSLNFLKVGRTDGEEVERNWAHHNQTAGSTREMGPGSRQGTLEDHFGYANWRKFADLSLWLAQQRWKCRQQSAEQREIFVAFQEKVPKQKRDDWIAEVVAWEDDPSLPDPYYHQATGISEAEIRRRLVEEDEATAMEGTLSLHEVTPASMVIELLEIEDQQRKFHLRYPKNAALPTTMERERLEKRGLLRRRITTIREVQAVYMSCVPQLLARIHRDTRIPATSLSAMTSGGNPRESALRSAAPPASSTLPEDECLFLPYQLTSDQLALCTEGLAAIEERLRDAQLHDSLDKLRIQLHIKSRMVGFKHRHVRNQRPNECIRRQINVNDQKVKLFSEKYRAARTAKHKLAGPGDWECEYRILKNEDVRTMVAEDDPVNQRAAEVNAQASRTNKGKRKMVSEGKRKTSWIWLGAAVEGEGAEAGEVAGLSDALKQEFLKARARTMRFQEHSLMLVEEYRRVLVSLDETALLWDRREGEARQHEHDPTAEGKAAYAARQSMLQRQLRAKTERLWDMADEKNIARRTKASALPPRLLVATSSMSDDEDEDLCITGYGEDIDE</sequence>
<feature type="region of interest" description="Disordered" evidence="1">
    <location>
        <begin position="679"/>
        <end position="701"/>
    </location>
</feature>
<dbReference type="InterPro" id="IPR041457">
    <property type="entry name" value="CxC2_KDZ-assoc"/>
</dbReference>
<feature type="compositionally biased region" description="Low complexity" evidence="1">
    <location>
        <begin position="689"/>
        <end position="701"/>
    </location>
</feature>
<dbReference type="HOGENOM" id="CLU_003703_13_0_1"/>
<proteinExistence type="predicted"/>
<gene>
    <name evidence="3" type="ORF">PHLGIDRAFT_80473</name>
</gene>
<dbReference type="AlphaFoldDB" id="A0A0C3NAJ1"/>